<dbReference type="AlphaFoldDB" id="X1H0M4"/>
<evidence type="ECO:0000259" key="1">
    <source>
        <dbReference type="PROSITE" id="PS50089"/>
    </source>
</evidence>
<accession>X1H0M4</accession>
<dbReference type="Gene3D" id="1.25.40.10">
    <property type="entry name" value="Tetratricopeptide repeat domain"/>
    <property type="match status" value="1"/>
</dbReference>
<comment type="caution">
    <text evidence="2">The sequence shown here is derived from an EMBL/GenBank/DDBJ whole genome shotgun (WGS) entry which is preliminary data.</text>
</comment>
<dbReference type="InterPro" id="IPR001841">
    <property type="entry name" value="Znf_RING"/>
</dbReference>
<dbReference type="SUPFAM" id="SSF48452">
    <property type="entry name" value="TPR-like"/>
    <property type="match status" value="1"/>
</dbReference>
<feature type="domain" description="RING-type" evidence="1">
    <location>
        <begin position="5"/>
        <end position="45"/>
    </location>
</feature>
<dbReference type="Gene3D" id="3.30.40.10">
    <property type="entry name" value="Zinc/RING finger domain, C3HC4 (zinc finger)"/>
    <property type="match status" value="1"/>
</dbReference>
<evidence type="ECO:0000313" key="2">
    <source>
        <dbReference type="EMBL" id="GAH50650.1"/>
    </source>
</evidence>
<proteinExistence type="predicted"/>
<dbReference type="EMBL" id="BARU01017945">
    <property type="protein sequence ID" value="GAH50650.1"/>
    <property type="molecule type" value="Genomic_DNA"/>
</dbReference>
<dbReference type="InterPro" id="IPR011990">
    <property type="entry name" value="TPR-like_helical_dom_sf"/>
</dbReference>
<dbReference type="SUPFAM" id="SSF57850">
    <property type="entry name" value="RING/U-box"/>
    <property type="match status" value="1"/>
</dbReference>
<gene>
    <name evidence="2" type="ORF">S03H2_29712</name>
</gene>
<reference evidence="2" key="1">
    <citation type="journal article" date="2014" name="Front. Microbiol.">
        <title>High frequency of phylogenetically diverse reductive dehalogenase-homologous genes in deep subseafloor sedimentary metagenomes.</title>
        <authorList>
            <person name="Kawai M."/>
            <person name="Futagami T."/>
            <person name="Toyoda A."/>
            <person name="Takaki Y."/>
            <person name="Nishi S."/>
            <person name="Hori S."/>
            <person name="Arai W."/>
            <person name="Tsubouchi T."/>
            <person name="Morono Y."/>
            <person name="Uchiyama I."/>
            <person name="Ito T."/>
            <person name="Fujiyama A."/>
            <person name="Inagaki F."/>
            <person name="Takami H."/>
        </authorList>
    </citation>
    <scope>NUCLEOTIDE SEQUENCE</scope>
    <source>
        <strain evidence="2">Expedition CK06-06</strain>
    </source>
</reference>
<dbReference type="Pfam" id="PF13639">
    <property type="entry name" value="zf-RING_2"/>
    <property type="match status" value="1"/>
</dbReference>
<name>X1H0M4_9ZZZZ</name>
<sequence>MATTCIICHLGLGVDSIQDCPNGHSAHSDCLKEWLLHSSNCPLCREPYSNGVLDRFKDFIKLREDEKLATLDNELKEEELIRMKAVASKMTFLKFVESINILVNEQEYEYALSRLELHEDANLLNKKDQDVLFLKGKINYLRGRYDLAINQLFKLVKEKYNYPEGFLFLGKAYEALGLDDKAKWAYERVN</sequence>
<dbReference type="InterPro" id="IPR013083">
    <property type="entry name" value="Znf_RING/FYVE/PHD"/>
</dbReference>
<dbReference type="PROSITE" id="PS50089">
    <property type="entry name" value="ZF_RING_2"/>
    <property type="match status" value="1"/>
</dbReference>
<protein>
    <recommendedName>
        <fullName evidence="1">RING-type domain-containing protein</fullName>
    </recommendedName>
</protein>
<organism evidence="2">
    <name type="scientific">marine sediment metagenome</name>
    <dbReference type="NCBI Taxonomy" id="412755"/>
    <lineage>
        <taxon>unclassified sequences</taxon>
        <taxon>metagenomes</taxon>
        <taxon>ecological metagenomes</taxon>
    </lineage>
</organism>
<dbReference type="GO" id="GO:0005737">
    <property type="term" value="C:cytoplasm"/>
    <property type="evidence" value="ECO:0007669"/>
    <property type="project" value="UniProtKB-ARBA"/>
</dbReference>